<keyword evidence="5 12" id="KW-0812">Transmembrane</keyword>
<evidence type="ECO:0000313" key="15">
    <source>
        <dbReference type="Proteomes" id="UP000014500"/>
    </source>
</evidence>
<dbReference type="EMBL" id="JH432116">
    <property type="status" value="NOT_ANNOTATED_CDS"/>
    <property type="molecule type" value="Genomic_DNA"/>
</dbReference>
<evidence type="ECO:0000256" key="8">
    <source>
        <dbReference type="ARBA" id="ARBA00023065"/>
    </source>
</evidence>
<reference evidence="14" key="2">
    <citation type="submission" date="2015-02" db="UniProtKB">
        <authorList>
            <consortium name="EnsemblMetazoa"/>
        </authorList>
    </citation>
    <scope>IDENTIFICATION</scope>
</reference>
<comment type="similarity">
    <text evidence="2 12">Belongs to the amiloride-sensitive sodium channel (TC 1.A.6) family.</text>
</comment>
<dbReference type="Proteomes" id="UP000014500">
    <property type="component" value="Unassembled WGS sequence"/>
</dbReference>
<dbReference type="EnsemblMetazoa" id="SMAR012122-RA">
    <property type="protein sequence ID" value="SMAR012122-PA"/>
    <property type="gene ID" value="SMAR012122"/>
</dbReference>
<organism evidence="14 15">
    <name type="scientific">Strigamia maritima</name>
    <name type="common">European centipede</name>
    <name type="synonym">Geophilus maritimus</name>
    <dbReference type="NCBI Taxonomy" id="126957"/>
    <lineage>
        <taxon>Eukaryota</taxon>
        <taxon>Metazoa</taxon>
        <taxon>Ecdysozoa</taxon>
        <taxon>Arthropoda</taxon>
        <taxon>Myriapoda</taxon>
        <taxon>Chilopoda</taxon>
        <taxon>Pleurostigmophora</taxon>
        <taxon>Geophilomorpha</taxon>
        <taxon>Linotaeniidae</taxon>
        <taxon>Strigamia</taxon>
    </lineage>
</organism>
<evidence type="ECO:0000313" key="14">
    <source>
        <dbReference type="EnsemblMetazoa" id="SMAR012122-PA"/>
    </source>
</evidence>
<proteinExistence type="inferred from homology"/>
<sequence length="247" mass="28989">MKNERNTHKVASIPLTRLLENNKLKTLNISMVGIYLTLAILCAYITWERMYLYWNYPTKTVVRVDKDKMVEFPSVTICASNDYVETLRKLYTEKTGKTTCVTLDNYVDISGTSVDRMWNRSSINYLIYSQQQKHYFRNYVNNLCTESTTTVFSETILNLTKVSNCQPKIFLSPEDYPIEFGLLNRLEVPMNKISIISLKYKKLYRLNTPNYKCQEKQTALYCLKKCREQLLLQKIPCRKLFLEKIGG</sequence>
<dbReference type="AlphaFoldDB" id="T1JE81"/>
<keyword evidence="7" id="KW-0915">Sodium</keyword>
<reference evidence="15" key="1">
    <citation type="submission" date="2011-05" db="EMBL/GenBank/DDBJ databases">
        <authorList>
            <person name="Richards S.R."/>
            <person name="Qu J."/>
            <person name="Jiang H."/>
            <person name="Jhangiani S.N."/>
            <person name="Agravi P."/>
            <person name="Goodspeed R."/>
            <person name="Gross S."/>
            <person name="Mandapat C."/>
            <person name="Jackson L."/>
            <person name="Mathew T."/>
            <person name="Pu L."/>
            <person name="Thornton R."/>
            <person name="Saada N."/>
            <person name="Wilczek-Boney K.B."/>
            <person name="Lee S."/>
            <person name="Kovar C."/>
            <person name="Wu Y."/>
            <person name="Scherer S.E."/>
            <person name="Worley K.C."/>
            <person name="Muzny D.M."/>
            <person name="Gibbs R."/>
        </authorList>
    </citation>
    <scope>NUCLEOTIDE SEQUENCE</scope>
    <source>
        <strain evidence="15">Brora</strain>
    </source>
</reference>
<keyword evidence="9 13" id="KW-0472">Membrane</keyword>
<keyword evidence="11 12" id="KW-0407">Ion channel</keyword>
<dbReference type="HOGENOM" id="CLU_1126937_0_0_1"/>
<evidence type="ECO:0000256" key="2">
    <source>
        <dbReference type="ARBA" id="ARBA00007193"/>
    </source>
</evidence>
<evidence type="ECO:0000256" key="7">
    <source>
        <dbReference type="ARBA" id="ARBA00023053"/>
    </source>
</evidence>
<dbReference type="Pfam" id="PF00858">
    <property type="entry name" value="ASC"/>
    <property type="match status" value="1"/>
</dbReference>
<evidence type="ECO:0000256" key="10">
    <source>
        <dbReference type="ARBA" id="ARBA00023201"/>
    </source>
</evidence>
<dbReference type="InterPro" id="IPR001873">
    <property type="entry name" value="ENaC"/>
</dbReference>
<evidence type="ECO:0000256" key="11">
    <source>
        <dbReference type="ARBA" id="ARBA00023303"/>
    </source>
</evidence>
<evidence type="ECO:0000256" key="3">
    <source>
        <dbReference type="ARBA" id="ARBA00022448"/>
    </source>
</evidence>
<keyword evidence="6 13" id="KW-1133">Transmembrane helix</keyword>
<dbReference type="PhylomeDB" id="T1JE81"/>
<keyword evidence="15" id="KW-1185">Reference proteome</keyword>
<keyword evidence="10 12" id="KW-0739">Sodium transport</keyword>
<name>T1JE81_STRMM</name>
<evidence type="ECO:0000256" key="5">
    <source>
        <dbReference type="ARBA" id="ARBA00022692"/>
    </source>
</evidence>
<keyword evidence="8 12" id="KW-0406">Ion transport</keyword>
<evidence type="ECO:0000256" key="13">
    <source>
        <dbReference type="SAM" id="Phobius"/>
    </source>
</evidence>
<accession>T1JE81</accession>
<evidence type="ECO:0000256" key="6">
    <source>
        <dbReference type="ARBA" id="ARBA00022989"/>
    </source>
</evidence>
<protein>
    <submittedName>
        <fullName evidence="14">Uncharacterized protein</fullName>
    </submittedName>
</protein>
<comment type="subcellular location">
    <subcellularLocation>
        <location evidence="1">Membrane</location>
        <topology evidence="1">Multi-pass membrane protein</topology>
    </subcellularLocation>
</comment>
<keyword evidence="3 12" id="KW-0813">Transport</keyword>
<evidence type="ECO:0000256" key="4">
    <source>
        <dbReference type="ARBA" id="ARBA00022461"/>
    </source>
</evidence>
<dbReference type="GO" id="GO:0005272">
    <property type="term" value="F:sodium channel activity"/>
    <property type="evidence" value="ECO:0007669"/>
    <property type="project" value="UniProtKB-KW"/>
</dbReference>
<evidence type="ECO:0000256" key="9">
    <source>
        <dbReference type="ARBA" id="ARBA00023136"/>
    </source>
</evidence>
<evidence type="ECO:0000256" key="1">
    <source>
        <dbReference type="ARBA" id="ARBA00004141"/>
    </source>
</evidence>
<evidence type="ECO:0000256" key="12">
    <source>
        <dbReference type="RuleBase" id="RU000679"/>
    </source>
</evidence>
<dbReference type="GO" id="GO:0016020">
    <property type="term" value="C:membrane"/>
    <property type="evidence" value="ECO:0007669"/>
    <property type="project" value="UniProtKB-SubCell"/>
</dbReference>
<keyword evidence="4 12" id="KW-0894">Sodium channel</keyword>
<feature type="transmembrane region" description="Helical" evidence="13">
    <location>
        <begin position="27"/>
        <end position="47"/>
    </location>
</feature>